<accession>A0A840PHS8</accession>
<keyword evidence="2" id="KW-1185">Reference proteome</keyword>
<reference evidence="1 2" key="1">
    <citation type="submission" date="2020-08" db="EMBL/GenBank/DDBJ databases">
        <title>Genomic Encyclopedia of Type Strains, Phase IV (KMG-IV): sequencing the most valuable type-strain genomes for metagenomic binning, comparative biology and taxonomic classification.</title>
        <authorList>
            <person name="Goeker M."/>
        </authorList>
    </citation>
    <scope>NUCLEOTIDE SEQUENCE [LARGE SCALE GENOMIC DNA]</scope>
    <source>
        <strain evidence="1 2">DSM 45615</strain>
    </source>
</reference>
<gene>
    <name evidence="1" type="ORF">HNP84_008871</name>
</gene>
<dbReference type="EMBL" id="JACHGN010000027">
    <property type="protein sequence ID" value="MBB5139108.1"/>
    <property type="molecule type" value="Genomic_DNA"/>
</dbReference>
<comment type="caution">
    <text evidence="1">The sequence shown here is derived from an EMBL/GenBank/DDBJ whole genome shotgun (WGS) entry which is preliminary data.</text>
</comment>
<dbReference type="Proteomes" id="UP000578449">
    <property type="component" value="Unassembled WGS sequence"/>
</dbReference>
<dbReference type="InterPro" id="IPR049777">
    <property type="entry name" value="SCO2524-like"/>
</dbReference>
<sequence length="347" mass="38856">METDLDVGPQPEGSAPNLPFLYFTVIALTSIADLFSERTRVLGLLDDDQQQLANALQRRWDLTQAYWARIAMFGRGRWPLEDIPWRTTDDAESEYFSLLVTAMVVENLMRTRAGDAVLGRVYGVLHELAIRARITRRAVKDDPAVRMHAPGVVYQLDGTDALGPPMHWLLSDFAVTLLKRTMGVASIAQSTEMRERLLSLADEIWDHVYRRRCGNGRARDLWDQPGNVFAEAEPGSELPSWYFTERVVEFLVAAAKATEAGPIRSPQLAEIANEMLSEAEHLYDQEQLIWANTSGPLQPTLRAIEGNLQRARLIVRTRPGSAMALISDCLKDLELLALARETAAEAT</sequence>
<name>A0A840PHS8_9ACTN</name>
<dbReference type="AlphaFoldDB" id="A0A840PHS8"/>
<evidence type="ECO:0000313" key="1">
    <source>
        <dbReference type="EMBL" id="MBB5139108.1"/>
    </source>
</evidence>
<evidence type="ECO:0000313" key="2">
    <source>
        <dbReference type="Proteomes" id="UP000578449"/>
    </source>
</evidence>
<proteinExistence type="predicted"/>
<organism evidence="1 2">
    <name type="scientific">Thermocatellispora tengchongensis</name>
    <dbReference type="NCBI Taxonomy" id="1073253"/>
    <lineage>
        <taxon>Bacteria</taxon>
        <taxon>Bacillati</taxon>
        <taxon>Actinomycetota</taxon>
        <taxon>Actinomycetes</taxon>
        <taxon>Streptosporangiales</taxon>
        <taxon>Streptosporangiaceae</taxon>
        <taxon>Thermocatellispora</taxon>
    </lineage>
</organism>
<dbReference type="NCBIfam" id="NF040567">
    <property type="entry name" value="SCO2524_fam"/>
    <property type="match status" value="1"/>
</dbReference>
<protein>
    <submittedName>
        <fullName evidence="1">Uncharacterized protein</fullName>
    </submittedName>
</protein>